<gene>
    <name evidence="10" type="ORF">DFQ09_103465</name>
</gene>
<dbReference type="Gene3D" id="1.25.40.10">
    <property type="entry name" value="Tetratricopeptide repeat domain"/>
    <property type="match status" value="2"/>
</dbReference>
<keyword evidence="8" id="KW-0812">Transmembrane</keyword>
<evidence type="ECO:0000313" key="10">
    <source>
        <dbReference type="EMBL" id="REE25150.1"/>
    </source>
</evidence>
<feature type="domain" description="Signal transduction histidine kinase subgroup 2 dimerisation and phosphoacceptor" evidence="9">
    <location>
        <begin position="381"/>
        <end position="452"/>
    </location>
</feature>
<keyword evidence="8" id="KW-1133">Transmembrane helix</keyword>
<dbReference type="OrthoDB" id="1223659at2"/>
<organism evidence="10 11">
    <name type="scientific">Winogradskyella pacifica</name>
    <dbReference type="NCBI Taxonomy" id="664642"/>
    <lineage>
        <taxon>Bacteria</taxon>
        <taxon>Pseudomonadati</taxon>
        <taxon>Bacteroidota</taxon>
        <taxon>Flavobacteriia</taxon>
        <taxon>Flavobacteriales</taxon>
        <taxon>Flavobacteriaceae</taxon>
        <taxon>Winogradskyella</taxon>
    </lineage>
</organism>
<evidence type="ECO:0000256" key="7">
    <source>
        <dbReference type="ARBA" id="ARBA00022840"/>
    </source>
</evidence>
<feature type="transmembrane region" description="Helical" evidence="8">
    <location>
        <begin position="335"/>
        <end position="358"/>
    </location>
</feature>
<keyword evidence="4" id="KW-0808">Transferase</keyword>
<dbReference type="Pfam" id="PF07568">
    <property type="entry name" value="HisKA_2"/>
    <property type="match status" value="1"/>
</dbReference>
<dbReference type="SUPFAM" id="SSF55874">
    <property type="entry name" value="ATPase domain of HSP90 chaperone/DNA topoisomerase II/histidine kinase"/>
    <property type="match status" value="1"/>
</dbReference>
<evidence type="ECO:0000256" key="2">
    <source>
        <dbReference type="ARBA" id="ARBA00012438"/>
    </source>
</evidence>
<evidence type="ECO:0000256" key="6">
    <source>
        <dbReference type="ARBA" id="ARBA00022777"/>
    </source>
</evidence>
<keyword evidence="7" id="KW-0067">ATP-binding</keyword>
<dbReference type="SUPFAM" id="SSF48452">
    <property type="entry name" value="TPR-like"/>
    <property type="match status" value="2"/>
</dbReference>
<protein>
    <recommendedName>
        <fullName evidence="2">histidine kinase</fullName>
        <ecNumber evidence="2">2.7.13.3</ecNumber>
    </recommendedName>
</protein>
<evidence type="ECO:0000256" key="4">
    <source>
        <dbReference type="ARBA" id="ARBA00022679"/>
    </source>
</evidence>
<sequence length="565" mass="66079">MKYLIIMLFFVCNASHSQTEDIIDFGQNLISENKLDEALFYYNKNLETTSIKVEEIHLLLGLAEIYKLKLNYDTANTYYLKAFEAIKISKNKELEFLYHVKIAEFYRKRTLFAESIKHLEAAKLILETHKIAPIYLAKYYSRKAALFSEYFIQPDSTLLYAQKSLKISKELNDKNGIFYSMLEISGVYEKEKDFKKAIHNLEELIDFAERHQLIQNKIDAYINYTRVLIKDKQYTKALEESLNGLDFAQKNELFYGEILLTDNIRNIYEKLGNTIKAYQYLKVRLKLTDKYYKLEHNKFLFELEEKYKLSEKENQIRINALEIENKNKALASNTVMFYAIVSLLIVVIIVTLLIAYVLKGAKESNKQLKILSKENEFLLSEANHRINNNLQLVVILISDQLKKASTENSFQLKNILTKVEAISTLHKHLYKNNDKEKIEISNYLNDVKQSFLDVFNENNISTNFKIDTVEIPSDYAMYFGLLLTELSINSIKHAFNNQDNKTINVELRVKENQLSFLYSDNGTVIMTQDIKPKLIDKICRQLKIEYTINTENGFTFSFQKDISNA</sequence>
<dbReference type="GO" id="GO:0005524">
    <property type="term" value="F:ATP binding"/>
    <property type="evidence" value="ECO:0007669"/>
    <property type="project" value="UniProtKB-KW"/>
</dbReference>
<accession>A0A3D9MYL7</accession>
<evidence type="ECO:0000256" key="3">
    <source>
        <dbReference type="ARBA" id="ARBA00022553"/>
    </source>
</evidence>
<dbReference type="Gene3D" id="3.30.565.10">
    <property type="entry name" value="Histidine kinase-like ATPase, C-terminal domain"/>
    <property type="match status" value="1"/>
</dbReference>
<evidence type="ECO:0000256" key="8">
    <source>
        <dbReference type="SAM" id="Phobius"/>
    </source>
</evidence>
<keyword evidence="5" id="KW-0547">Nucleotide-binding</keyword>
<dbReference type="EC" id="2.7.13.3" evidence="2"/>
<comment type="catalytic activity">
    <reaction evidence="1">
        <text>ATP + protein L-histidine = ADP + protein N-phospho-L-histidine.</text>
        <dbReference type="EC" id="2.7.13.3"/>
    </reaction>
</comment>
<reference evidence="10 11" key="1">
    <citation type="submission" date="2018-07" db="EMBL/GenBank/DDBJ databases">
        <title>Genomic Encyclopedia of Type Strains, Phase III (KMG-III): the genomes of soil and plant-associated and newly described type strains.</title>
        <authorList>
            <person name="Whitman W."/>
        </authorList>
    </citation>
    <scope>NUCLEOTIDE SEQUENCE [LARGE SCALE GENOMIC DNA]</scope>
    <source>
        <strain evidence="10 11">CECT 7948</strain>
    </source>
</reference>
<dbReference type="RefSeq" id="WP_115809689.1">
    <property type="nucleotide sequence ID" value="NZ_QREI01000003.1"/>
</dbReference>
<proteinExistence type="predicted"/>
<keyword evidence="11" id="KW-1185">Reference proteome</keyword>
<evidence type="ECO:0000256" key="5">
    <source>
        <dbReference type="ARBA" id="ARBA00022741"/>
    </source>
</evidence>
<comment type="caution">
    <text evidence="10">The sequence shown here is derived from an EMBL/GenBank/DDBJ whole genome shotgun (WGS) entry which is preliminary data.</text>
</comment>
<keyword evidence="8" id="KW-0472">Membrane</keyword>
<dbReference type="AlphaFoldDB" id="A0A3D9MYL7"/>
<dbReference type="EMBL" id="QREI01000003">
    <property type="protein sequence ID" value="REE25150.1"/>
    <property type="molecule type" value="Genomic_DNA"/>
</dbReference>
<evidence type="ECO:0000313" key="11">
    <source>
        <dbReference type="Proteomes" id="UP000256919"/>
    </source>
</evidence>
<name>A0A3D9MYL7_9FLAO</name>
<dbReference type="InterPro" id="IPR011495">
    <property type="entry name" value="Sig_transdc_His_kin_sub2_dim/P"/>
</dbReference>
<dbReference type="GO" id="GO:0004673">
    <property type="term" value="F:protein histidine kinase activity"/>
    <property type="evidence" value="ECO:0007669"/>
    <property type="project" value="UniProtKB-EC"/>
</dbReference>
<keyword evidence="6 10" id="KW-0418">Kinase</keyword>
<evidence type="ECO:0000259" key="9">
    <source>
        <dbReference type="Pfam" id="PF07568"/>
    </source>
</evidence>
<keyword evidence="3" id="KW-0597">Phosphoprotein</keyword>
<dbReference type="InterPro" id="IPR036890">
    <property type="entry name" value="HATPase_C_sf"/>
</dbReference>
<dbReference type="PANTHER" id="PTHR41523:SF8">
    <property type="entry name" value="ETHYLENE RESPONSE SENSOR PROTEIN"/>
    <property type="match status" value="1"/>
</dbReference>
<dbReference type="Proteomes" id="UP000256919">
    <property type="component" value="Unassembled WGS sequence"/>
</dbReference>
<dbReference type="InterPro" id="IPR011990">
    <property type="entry name" value="TPR-like_helical_dom_sf"/>
</dbReference>
<evidence type="ECO:0000256" key="1">
    <source>
        <dbReference type="ARBA" id="ARBA00000085"/>
    </source>
</evidence>
<dbReference type="PANTHER" id="PTHR41523">
    <property type="entry name" value="TWO-COMPONENT SYSTEM SENSOR PROTEIN"/>
    <property type="match status" value="1"/>
</dbReference>